<dbReference type="Proteomes" id="UP000235145">
    <property type="component" value="Unassembled WGS sequence"/>
</dbReference>
<sequence>MVKGTQVIIFEQIIQEVLKFGDASTLPIEYSVDRVKEVLEKMCYEGNYPPTIKKLLPPYWRFLAHSFVIFISRRKGGSGKISKIVTSSIIVLAMDWDYNFTKFIYEEMKSNLMGKKKDLFLMYPRFLQMIFNEKYPQSERTSDTLDMKALGPNTFGLVKQSRKSTKVYYQGLTELVKFVKFFEIEDTPTVSSINVEVANEHVTLKPTFQFAFEETELSNDEEDQKDQEKELTDNEFEDFIQQSISNPMKDGTVTPLIVTEREGPKQMDALIAALLRTTRKPPQIVPINTEPPSKSDPKDSTHTYSQGSEKKVIKGQECLSRTQFKRNLHRLSLVLWLKSIKAHSLRPL</sequence>
<accession>A0A9R1WRC5</accession>
<dbReference type="EMBL" id="NBSK02000001">
    <property type="protein sequence ID" value="KAJ0228344.1"/>
    <property type="molecule type" value="Genomic_DNA"/>
</dbReference>
<evidence type="ECO:0000313" key="3">
    <source>
        <dbReference type="Proteomes" id="UP000235145"/>
    </source>
</evidence>
<protein>
    <submittedName>
        <fullName evidence="2">Uncharacterized protein</fullName>
    </submittedName>
</protein>
<organism evidence="2 3">
    <name type="scientific">Lactuca sativa</name>
    <name type="common">Garden lettuce</name>
    <dbReference type="NCBI Taxonomy" id="4236"/>
    <lineage>
        <taxon>Eukaryota</taxon>
        <taxon>Viridiplantae</taxon>
        <taxon>Streptophyta</taxon>
        <taxon>Embryophyta</taxon>
        <taxon>Tracheophyta</taxon>
        <taxon>Spermatophyta</taxon>
        <taxon>Magnoliopsida</taxon>
        <taxon>eudicotyledons</taxon>
        <taxon>Gunneridae</taxon>
        <taxon>Pentapetalae</taxon>
        <taxon>asterids</taxon>
        <taxon>campanulids</taxon>
        <taxon>Asterales</taxon>
        <taxon>Asteraceae</taxon>
        <taxon>Cichorioideae</taxon>
        <taxon>Cichorieae</taxon>
        <taxon>Lactucinae</taxon>
        <taxon>Lactuca</taxon>
    </lineage>
</organism>
<comment type="caution">
    <text evidence="2">The sequence shown here is derived from an EMBL/GenBank/DDBJ whole genome shotgun (WGS) entry which is preliminary data.</text>
</comment>
<evidence type="ECO:0000313" key="2">
    <source>
        <dbReference type="EMBL" id="KAJ0228344.1"/>
    </source>
</evidence>
<proteinExistence type="predicted"/>
<evidence type="ECO:0000256" key="1">
    <source>
        <dbReference type="SAM" id="MobiDB-lite"/>
    </source>
</evidence>
<gene>
    <name evidence="2" type="ORF">LSAT_V11C100030670</name>
</gene>
<keyword evidence="3" id="KW-1185">Reference proteome</keyword>
<name>A0A9R1WRC5_LACSA</name>
<dbReference type="AlphaFoldDB" id="A0A9R1WRC5"/>
<reference evidence="2 3" key="1">
    <citation type="journal article" date="2017" name="Nat. Commun.">
        <title>Genome assembly with in vitro proximity ligation data and whole-genome triplication in lettuce.</title>
        <authorList>
            <person name="Reyes-Chin-Wo S."/>
            <person name="Wang Z."/>
            <person name="Yang X."/>
            <person name="Kozik A."/>
            <person name="Arikit S."/>
            <person name="Song C."/>
            <person name="Xia L."/>
            <person name="Froenicke L."/>
            <person name="Lavelle D.O."/>
            <person name="Truco M.J."/>
            <person name="Xia R."/>
            <person name="Zhu S."/>
            <person name="Xu C."/>
            <person name="Xu H."/>
            <person name="Xu X."/>
            <person name="Cox K."/>
            <person name="Korf I."/>
            <person name="Meyers B.C."/>
            <person name="Michelmore R.W."/>
        </authorList>
    </citation>
    <scope>NUCLEOTIDE SEQUENCE [LARGE SCALE GENOMIC DNA]</scope>
    <source>
        <strain evidence="3">cv. Salinas</strain>
        <tissue evidence="2">Seedlings</tissue>
    </source>
</reference>
<feature type="region of interest" description="Disordered" evidence="1">
    <location>
        <begin position="281"/>
        <end position="311"/>
    </location>
</feature>